<dbReference type="Proteomes" id="UP000826195">
    <property type="component" value="Unassembled WGS sequence"/>
</dbReference>
<evidence type="ECO:0000313" key="3">
    <source>
        <dbReference type="Proteomes" id="UP000826195"/>
    </source>
</evidence>
<sequence length="149" mass="17048">MLTKRNRECNSFQNRVEKDRFRKVLHICMYTLTYICVGNFGTVRGKQLTEASLPVRPENGLERPITSSSSGYERKSGKRQHRGTPIQPSEEIKPGKHVMINETHEYKNRTKEMNSTRSKDAKSLGINNDTITAETSPSRTVETITFSKK</sequence>
<gene>
    <name evidence="2" type="ORF">KQX54_000611</name>
</gene>
<keyword evidence="3" id="KW-1185">Reference proteome</keyword>
<organism evidence="2 3">
    <name type="scientific">Cotesia glomerata</name>
    <name type="common">Lepidopteran parasitic wasp</name>
    <name type="synonym">Apanteles glomeratus</name>
    <dbReference type="NCBI Taxonomy" id="32391"/>
    <lineage>
        <taxon>Eukaryota</taxon>
        <taxon>Metazoa</taxon>
        <taxon>Ecdysozoa</taxon>
        <taxon>Arthropoda</taxon>
        <taxon>Hexapoda</taxon>
        <taxon>Insecta</taxon>
        <taxon>Pterygota</taxon>
        <taxon>Neoptera</taxon>
        <taxon>Endopterygota</taxon>
        <taxon>Hymenoptera</taxon>
        <taxon>Apocrita</taxon>
        <taxon>Ichneumonoidea</taxon>
        <taxon>Braconidae</taxon>
        <taxon>Microgastrinae</taxon>
        <taxon>Cotesia</taxon>
    </lineage>
</organism>
<reference evidence="2 3" key="1">
    <citation type="journal article" date="2021" name="J. Hered.">
        <title>A chromosome-level genome assembly of the parasitoid wasp, Cotesia glomerata (Hymenoptera: Braconidae).</title>
        <authorList>
            <person name="Pinto B.J."/>
            <person name="Weis J.J."/>
            <person name="Gamble T."/>
            <person name="Ode P.J."/>
            <person name="Paul R."/>
            <person name="Zaspel J.M."/>
        </authorList>
    </citation>
    <scope>NUCLEOTIDE SEQUENCE [LARGE SCALE GENOMIC DNA]</scope>
    <source>
        <strain evidence="2">CgM1</strain>
    </source>
</reference>
<evidence type="ECO:0000256" key="1">
    <source>
        <dbReference type="SAM" id="MobiDB-lite"/>
    </source>
</evidence>
<accession>A0AAV7IUQ5</accession>
<proteinExistence type="predicted"/>
<dbReference type="AlphaFoldDB" id="A0AAV7IUQ5"/>
<comment type="caution">
    <text evidence="2">The sequence shown here is derived from an EMBL/GenBank/DDBJ whole genome shotgun (WGS) entry which is preliminary data.</text>
</comment>
<feature type="compositionally biased region" description="Basic and acidic residues" evidence="1">
    <location>
        <begin position="102"/>
        <end position="122"/>
    </location>
</feature>
<evidence type="ECO:0000313" key="2">
    <source>
        <dbReference type="EMBL" id="KAH0558964.1"/>
    </source>
</evidence>
<feature type="compositionally biased region" description="Polar residues" evidence="1">
    <location>
        <begin position="125"/>
        <end position="149"/>
    </location>
</feature>
<name>A0AAV7IUQ5_COTGL</name>
<feature type="region of interest" description="Disordered" evidence="1">
    <location>
        <begin position="51"/>
        <end position="149"/>
    </location>
</feature>
<dbReference type="EMBL" id="JAHXZJ010000413">
    <property type="protein sequence ID" value="KAH0558964.1"/>
    <property type="molecule type" value="Genomic_DNA"/>
</dbReference>
<protein>
    <submittedName>
        <fullName evidence="2">Uncharacterized protein</fullName>
    </submittedName>
</protein>